<dbReference type="EMBL" id="KZ824280">
    <property type="protein sequence ID" value="RAL13254.1"/>
    <property type="molecule type" value="Genomic_DNA"/>
</dbReference>
<dbReference type="AlphaFoldDB" id="A0A395I4D6"/>
<sequence length="64" mass="7334">MSRVISTDTIEQSLTNPLNIHIQAPHPIRIQFTAITTSMHSHRRVRTPDRLPKTFDEKGCSRVP</sequence>
<protein>
    <submittedName>
        <fullName evidence="2">Uncharacterized protein</fullName>
    </submittedName>
</protein>
<organism evidence="2 3">
    <name type="scientific">Aspergillus homomorphus (strain CBS 101889)</name>
    <dbReference type="NCBI Taxonomy" id="1450537"/>
    <lineage>
        <taxon>Eukaryota</taxon>
        <taxon>Fungi</taxon>
        <taxon>Dikarya</taxon>
        <taxon>Ascomycota</taxon>
        <taxon>Pezizomycotina</taxon>
        <taxon>Eurotiomycetes</taxon>
        <taxon>Eurotiomycetidae</taxon>
        <taxon>Eurotiales</taxon>
        <taxon>Aspergillaceae</taxon>
        <taxon>Aspergillus</taxon>
        <taxon>Aspergillus subgen. Circumdati</taxon>
    </lineage>
</organism>
<evidence type="ECO:0000256" key="1">
    <source>
        <dbReference type="SAM" id="MobiDB-lite"/>
    </source>
</evidence>
<proteinExistence type="predicted"/>
<name>A0A395I4D6_ASPHC</name>
<keyword evidence="3" id="KW-1185">Reference proteome</keyword>
<reference evidence="2 3" key="1">
    <citation type="submission" date="2018-02" db="EMBL/GenBank/DDBJ databases">
        <title>The genomes of Aspergillus section Nigri reveals drivers in fungal speciation.</title>
        <authorList>
            <consortium name="DOE Joint Genome Institute"/>
            <person name="Vesth T.C."/>
            <person name="Nybo J."/>
            <person name="Theobald S."/>
            <person name="Brandl J."/>
            <person name="Frisvad J.C."/>
            <person name="Nielsen K.F."/>
            <person name="Lyhne E.K."/>
            <person name="Kogle M.E."/>
            <person name="Kuo A."/>
            <person name="Riley R."/>
            <person name="Clum A."/>
            <person name="Nolan M."/>
            <person name="Lipzen A."/>
            <person name="Salamov A."/>
            <person name="Henrissat B."/>
            <person name="Wiebenga A."/>
            <person name="De vries R.P."/>
            <person name="Grigoriev I.V."/>
            <person name="Mortensen U.H."/>
            <person name="Andersen M.R."/>
            <person name="Baker S.E."/>
        </authorList>
    </citation>
    <scope>NUCLEOTIDE SEQUENCE [LARGE SCALE GENOMIC DNA]</scope>
    <source>
        <strain evidence="2 3">CBS 101889</strain>
    </source>
</reference>
<dbReference type="RefSeq" id="XP_025552408.1">
    <property type="nucleotide sequence ID" value="XM_025695108.1"/>
</dbReference>
<dbReference type="GeneID" id="37199397"/>
<evidence type="ECO:0000313" key="2">
    <source>
        <dbReference type="EMBL" id="RAL13254.1"/>
    </source>
</evidence>
<dbReference type="Proteomes" id="UP000248961">
    <property type="component" value="Unassembled WGS sequence"/>
</dbReference>
<feature type="region of interest" description="Disordered" evidence="1">
    <location>
        <begin position="39"/>
        <end position="64"/>
    </location>
</feature>
<dbReference type="VEuPathDB" id="FungiDB:BO97DRAFT_405093"/>
<evidence type="ECO:0000313" key="3">
    <source>
        <dbReference type="Proteomes" id="UP000248961"/>
    </source>
</evidence>
<gene>
    <name evidence="2" type="ORF">BO97DRAFT_405093</name>
</gene>
<accession>A0A395I4D6</accession>
<feature type="compositionally biased region" description="Basic and acidic residues" evidence="1">
    <location>
        <begin position="46"/>
        <end position="64"/>
    </location>
</feature>